<gene>
    <name evidence="1" type="ORF">ACFSB2_05425</name>
</gene>
<protein>
    <submittedName>
        <fullName evidence="1">CpaE family protein</fullName>
    </submittedName>
</protein>
<reference evidence="2" key="1">
    <citation type="journal article" date="2019" name="Int. J. Syst. Evol. Microbiol.">
        <title>The Global Catalogue of Microorganisms (GCM) 10K type strain sequencing project: providing services to taxonomists for standard genome sequencing and annotation.</title>
        <authorList>
            <consortium name="The Broad Institute Genomics Platform"/>
            <consortium name="The Broad Institute Genome Sequencing Center for Infectious Disease"/>
            <person name="Wu L."/>
            <person name="Ma J."/>
        </authorList>
    </citation>
    <scope>NUCLEOTIDE SEQUENCE [LARGE SCALE GENOMIC DNA]</scope>
    <source>
        <strain evidence="2">CGMCC 1.12286</strain>
    </source>
</reference>
<keyword evidence="2" id="KW-1185">Reference proteome</keyword>
<dbReference type="Proteomes" id="UP001597079">
    <property type="component" value="Unassembled WGS sequence"/>
</dbReference>
<dbReference type="InterPro" id="IPR027417">
    <property type="entry name" value="P-loop_NTPase"/>
</dbReference>
<evidence type="ECO:0000313" key="1">
    <source>
        <dbReference type="EMBL" id="MFD1674152.1"/>
    </source>
</evidence>
<dbReference type="Gene3D" id="3.40.50.300">
    <property type="entry name" value="P-loop containing nucleotide triphosphate hydrolases"/>
    <property type="match status" value="1"/>
</dbReference>
<sequence>MEQVQSKYKIEIIESMHSMPPGTVNEIVLIDEKGIELQDLLTQIEGQSDSSIVYVVDDVSNAKQAFASAHGMHIVRANALMSYLEEIHTDIHKQPVLAFWGVLPQLGTTTIALAVANQLALSTGMNVGILGLNLYNPGTSFAHDVTNTLDDVRPLLSLKQLTPTKLRESMQLMSQGVWYLPGPRNPLNAMEYQPEEIAYLISNAKQAFELVIVDVGSILNTAAALQSLVMATLRYVVTKDLLECQERFISQSQYILKSLSINTEEILLIGNQMRQPNHLRDYAKTMNVLPVAAIPSFPELPYYSENEEDKLRLYFAQKKFKQAIEQIVNAFSNEK</sequence>
<comment type="caution">
    <text evidence="1">The sequence shown here is derived from an EMBL/GenBank/DDBJ whole genome shotgun (WGS) entry which is preliminary data.</text>
</comment>
<name>A0ABW4JGH2_9BACL</name>
<dbReference type="EMBL" id="JBHUCX010000017">
    <property type="protein sequence ID" value="MFD1674152.1"/>
    <property type="molecule type" value="Genomic_DNA"/>
</dbReference>
<organism evidence="1 2">
    <name type="scientific">Alicyclobacillus fodiniaquatilis</name>
    <dbReference type="NCBI Taxonomy" id="1661150"/>
    <lineage>
        <taxon>Bacteria</taxon>
        <taxon>Bacillati</taxon>
        <taxon>Bacillota</taxon>
        <taxon>Bacilli</taxon>
        <taxon>Bacillales</taxon>
        <taxon>Alicyclobacillaceae</taxon>
        <taxon>Alicyclobacillus</taxon>
    </lineage>
</organism>
<evidence type="ECO:0000313" key="2">
    <source>
        <dbReference type="Proteomes" id="UP001597079"/>
    </source>
</evidence>
<dbReference type="SUPFAM" id="SSF52540">
    <property type="entry name" value="P-loop containing nucleoside triphosphate hydrolases"/>
    <property type="match status" value="1"/>
</dbReference>
<proteinExistence type="predicted"/>
<dbReference type="RefSeq" id="WP_377941935.1">
    <property type="nucleotide sequence ID" value="NZ_JBHUCX010000017.1"/>
</dbReference>
<accession>A0ABW4JGH2</accession>